<evidence type="ECO:0000256" key="1">
    <source>
        <dbReference type="ARBA" id="ARBA00004370"/>
    </source>
</evidence>
<feature type="compositionally biased region" description="Low complexity" evidence="11">
    <location>
        <begin position="457"/>
        <end position="471"/>
    </location>
</feature>
<feature type="domain" description="RING-type" evidence="14">
    <location>
        <begin position="235"/>
        <end position="276"/>
    </location>
</feature>
<keyword evidence="3" id="KW-0479">Metal-binding</keyword>
<dbReference type="GO" id="GO:0016020">
    <property type="term" value="C:membrane"/>
    <property type="evidence" value="ECO:0007669"/>
    <property type="project" value="UniProtKB-SubCell"/>
</dbReference>
<dbReference type="InterPro" id="IPR051834">
    <property type="entry name" value="RING_finger_E3_ligase"/>
</dbReference>
<sequence length="478" mass="55217">MSLINFILMVLSYKAISVNGEDFCFAKITLSNKFDESYQNLELSGLYSFQSQTNEIKGRLTLTKSYSKNSSFIDSQGDCSFDEQIENAVKGNALGLIVISKNSQIFKIKNSKNNPLVVVMISYEMGVKLKALLDLDEVTISINPKNCENREFYIESEFNYQRLSYVSIMFIVIGNLCLLILLGGSCTIFYIIQKTRLVEERERMERLIHHLTRRAISKMKCRKIKPNDKELNEVCVICMETYKVNDSIRKLPCSHIFHKDEIDQWMYENKSCPVCKIDILKYYGIEIESRKNIFFTVLQRLRILRSNQEINEAILAHQNRRRDTVYSIQDSRSYSFFSMDVQNNINELTINNAEQRNLVYAEFQRNQLKSFSLDDLDELKQGGANSGRRLKFFGEKLPSTKESQEFPKIQIIVQDDNQPLNQVAKLNNFSKSKDVALNSNEINQVNAPIASNEKENSNVNNNDSNKTNSNEPDIKIKL</sequence>
<dbReference type="FunFam" id="3.30.40.10:FF:000009">
    <property type="entry name" value="E3 ubiquitin-protein ligase RNF130"/>
    <property type="match status" value="1"/>
</dbReference>
<feature type="chain" id="PRO_5032376707" description="RING-type domain-containing protein" evidence="13">
    <location>
        <begin position="21"/>
        <end position="478"/>
    </location>
</feature>
<comment type="subcellular location">
    <subcellularLocation>
        <location evidence="1">Membrane</location>
    </subcellularLocation>
</comment>
<gene>
    <name evidence="15" type="ORF">OXX778_LOCUS2454</name>
</gene>
<dbReference type="PANTHER" id="PTHR45931">
    <property type="entry name" value="SI:CH211-59O9.10"/>
    <property type="match status" value="1"/>
</dbReference>
<keyword evidence="4 13" id="KW-0732">Signal</keyword>
<dbReference type="SMART" id="SM00184">
    <property type="entry name" value="RING"/>
    <property type="match status" value="1"/>
</dbReference>
<name>A0A813MMS6_9BILA</name>
<proteinExistence type="predicted"/>
<dbReference type="GO" id="GO:0061630">
    <property type="term" value="F:ubiquitin protein ligase activity"/>
    <property type="evidence" value="ECO:0007669"/>
    <property type="project" value="TreeGrafter"/>
</dbReference>
<dbReference type="PROSITE" id="PS50089">
    <property type="entry name" value="ZF_RING_2"/>
    <property type="match status" value="1"/>
</dbReference>
<evidence type="ECO:0000256" key="2">
    <source>
        <dbReference type="ARBA" id="ARBA00022692"/>
    </source>
</evidence>
<dbReference type="Pfam" id="PF13639">
    <property type="entry name" value="zf-RING_2"/>
    <property type="match status" value="1"/>
</dbReference>
<dbReference type="AlphaFoldDB" id="A0A813MMS6"/>
<dbReference type="GO" id="GO:0045893">
    <property type="term" value="P:positive regulation of DNA-templated transcription"/>
    <property type="evidence" value="ECO:0007669"/>
    <property type="project" value="TreeGrafter"/>
</dbReference>
<accession>A0A813MMS6</accession>
<dbReference type="GO" id="GO:0008270">
    <property type="term" value="F:zinc ion binding"/>
    <property type="evidence" value="ECO:0007669"/>
    <property type="project" value="UniProtKB-KW"/>
</dbReference>
<evidence type="ECO:0000256" key="9">
    <source>
        <dbReference type="ARBA" id="ARBA00023180"/>
    </source>
</evidence>
<keyword evidence="5 10" id="KW-0863">Zinc-finger</keyword>
<keyword evidence="16" id="KW-1185">Reference proteome</keyword>
<dbReference type="GO" id="GO:0005634">
    <property type="term" value="C:nucleus"/>
    <property type="evidence" value="ECO:0007669"/>
    <property type="project" value="TreeGrafter"/>
</dbReference>
<dbReference type="CDD" id="cd00538">
    <property type="entry name" value="PA"/>
    <property type="match status" value="1"/>
</dbReference>
<keyword evidence="7 12" id="KW-1133">Transmembrane helix</keyword>
<evidence type="ECO:0000256" key="8">
    <source>
        <dbReference type="ARBA" id="ARBA00023136"/>
    </source>
</evidence>
<keyword evidence="9" id="KW-0325">Glycoprotein</keyword>
<evidence type="ECO:0000256" key="10">
    <source>
        <dbReference type="PROSITE-ProRule" id="PRU00175"/>
    </source>
</evidence>
<evidence type="ECO:0000256" key="7">
    <source>
        <dbReference type="ARBA" id="ARBA00022989"/>
    </source>
</evidence>
<dbReference type="EMBL" id="CAJNOC010000191">
    <property type="protein sequence ID" value="CAF0724981.1"/>
    <property type="molecule type" value="Genomic_DNA"/>
</dbReference>
<evidence type="ECO:0000256" key="11">
    <source>
        <dbReference type="SAM" id="MobiDB-lite"/>
    </source>
</evidence>
<evidence type="ECO:0000256" key="5">
    <source>
        <dbReference type="ARBA" id="ARBA00022771"/>
    </source>
</evidence>
<evidence type="ECO:0000256" key="12">
    <source>
        <dbReference type="SAM" id="Phobius"/>
    </source>
</evidence>
<keyword evidence="8 12" id="KW-0472">Membrane</keyword>
<dbReference type="Proteomes" id="UP000663879">
    <property type="component" value="Unassembled WGS sequence"/>
</dbReference>
<keyword evidence="6" id="KW-0862">Zinc</keyword>
<evidence type="ECO:0000259" key="14">
    <source>
        <dbReference type="PROSITE" id="PS50089"/>
    </source>
</evidence>
<organism evidence="15 16">
    <name type="scientific">Brachionus calyciflorus</name>
    <dbReference type="NCBI Taxonomy" id="104777"/>
    <lineage>
        <taxon>Eukaryota</taxon>
        <taxon>Metazoa</taxon>
        <taxon>Spiralia</taxon>
        <taxon>Gnathifera</taxon>
        <taxon>Rotifera</taxon>
        <taxon>Eurotatoria</taxon>
        <taxon>Monogononta</taxon>
        <taxon>Pseudotrocha</taxon>
        <taxon>Ploima</taxon>
        <taxon>Brachionidae</taxon>
        <taxon>Brachionus</taxon>
    </lineage>
</organism>
<dbReference type="GO" id="GO:0016567">
    <property type="term" value="P:protein ubiquitination"/>
    <property type="evidence" value="ECO:0007669"/>
    <property type="project" value="TreeGrafter"/>
</dbReference>
<feature type="transmembrane region" description="Helical" evidence="12">
    <location>
        <begin position="165"/>
        <end position="192"/>
    </location>
</feature>
<keyword evidence="2 12" id="KW-0812">Transmembrane</keyword>
<evidence type="ECO:0000256" key="4">
    <source>
        <dbReference type="ARBA" id="ARBA00022729"/>
    </source>
</evidence>
<feature type="region of interest" description="Disordered" evidence="11">
    <location>
        <begin position="446"/>
        <end position="478"/>
    </location>
</feature>
<dbReference type="Gene3D" id="3.30.40.10">
    <property type="entry name" value="Zinc/RING finger domain, C3HC4 (zinc finger)"/>
    <property type="match status" value="1"/>
</dbReference>
<protein>
    <recommendedName>
        <fullName evidence="14">RING-type domain-containing protein</fullName>
    </recommendedName>
</protein>
<dbReference type="Gene3D" id="3.50.30.30">
    <property type="match status" value="1"/>
</dbReference>
<evidence type="ECO:0000256" key="13">
    <source>
        <dbReference type="SAM" id="SignalP"/>
    </source>
</evidence>
<evidence type="ECO:0000256" key="6">
    <source>
        <dbReference type="ARBA" id="ARBA00022833"/>
    </source>
</evidence>
<dbReference type="SUPFAM" id="SSF57850">
    <property type="entry name" value="RING/U-box"/>
    <property type="match status" value="1"/>
</dbReference>
<evidence type="ECO:0000313" key="16">
    <source>
        <dbReference type="Proteomes" id="UP000663879"/>
    </source>
</evidence>
<reference evidence="15" key="1">
    <citation type="submission" date="2021-02" db="EMBL/GenBank/DDBJ databases">
        <authorList>
            <person name="Nowell W R."/>
        </authorList>
    </citation>
    <scope>NUCLEOTIDE SEQUENCE</scope>
    <source>
        <strain evidence="15">Ploen Becks lab</strain>
    </source>
</reference>
<dbReference type="PANTHER" id="PTHR45931:SF21">
    <property type="entry name" value="RING FINGER PROTEIN 130"/>
    <property type="match status" value="1"/>
</dbReference>
<dbReference type="GO" id="GO:0006511">
    <property type="term" value="P:ubiquitin-dependent protein catabolic process"/>
    <property type="evidence" value="ECO:0007669"/>
    <property type="project" value="TreeGrafter"/>
</dbReference>
<dbReference type="OrthoDB" id="5357315at2759"/>
<feature type="signal peptide" evidence="13">
    <location>
        <begin position="1"/>
        <end position="20"/>
    </location>
</feature>
<comment type="caution">
    <text evidence="15">The sequence shown here is derived from an EMBL/GenBank/DDBJ whole genome shotgun (WGS) entry which is preliminary data.</text>
</comment>
<evidence type="ECO:0000313" key="15">
    <source>
        <dbReference type="EMBL" id="CAF0724981.1"/>
    </source>
</evidence>
<dbReference type="InterPro" id="IPR013083">
    <property type="entry name" value="Znf_RING/FYVE/PHD"/>
</dbReference>
<evidence type="ECO:0000256" key="3">
    <source>
        <dbReference type="ARBA" id="ARBA00022723"/>
    </source>
</evidence>
<dbReference type="InterPro" id="IPR001841">
    <property type="entry name" value="Znf_RING"/>
</dbReference>